<protein>
    <recommendedName>
        <fullName evidence="4">N-acetyltransferase domain-containing protein</fullName>
    </recommendedName>
</protein>
<evidence type="ECO:0000313" key="2">
    <source>
        <dbReference type="EMBL" id="BDI03820.1"/>
    </source>
</evidence>
<organism evidence="2 3">
    <name type="scientific">Sphaerotilus microaerophilus</name>
    <dbReference type="NCBI Taxonomy" id="2914710"/>
    <lineage>
        <taxon>Bacteria</taxon>
        <taxon>Pseudomonadati</taxon>
        <taxon>Pseudomonadota</taxon>
        <taxon>Betaproteobacteria</taxon>
        <taxon>Burkholderiales</taxon>
        <taxon>Sphaerotilaceae</taxon>
        <taxon>Sphaerotilus</taxon>
    </lineage>
</organism>
<dbReference type="Proteomes" id="UP001057498">
    <property type="component" value="Chromosome"/>
</dbReference>
<dbReference type="InterPro" id="IPR016181">
    <property type="entry name" value="Acyl_CoA_acyltransferase"/>
</dbReference>
<sequence length="272" mass="29860">MGFFPIHDVMHPHREYAGVSSLIRPPGAKAGHGSINGPAPTPAPRPPAAAPAQALHVLRRDGLWPTLWKATRLLSRRVLRREDLVFFANDVADVPHELPAALRGFRFVLADASNIGAFRNDLVTDFRLDPATIDQRIAAGKEAMLALHQGRVVAIVWLAFETQTVDEIGMKLRLLPGEYLTFDAVTLHAWRGRGLSRALNLLADNHVASRGIVQHLAWRSASNTAALRVADKLGQRRIASATATWVLGRMVHRRVVSLNRRGSDTVSCLMGL</sequence>
<dbReference type="SUPFAM" id="SSF55729">
    <property type="entry name" value="Acyl-CoA N-acyltransferases (Nat)"/>
    <property type="match status" value="1"/>
</dbReference>
<reference evidence="2" key="1">
    <citation type="submission" date="2022-04" db="EMBL/GenBank/DDBJ databases">
        <title>Whole genome sequence of Sphaerotilus sp. FB-5.</title>
        <authorList>
            <person name="Takeda M."/>
            <person name="Narihara S."/>
            <person name="Akimoto M."/>
            <person name="Akimoto R."/>
            <person name="Nishiyashiki S."/>
            <person name="Murakami T."/>
        </authorList>
    </citation>
    <scope>NUCLEOTIDE SEQUENCE</scope>
    <source>
        <strain evidence="2">FB-5</strain>
    </source>
</reference>
<feature type="region of interest" description="Disordered" evidence="1">
    <location>
        <begin position="27"/>
        <end position="49"/>
    </location>
</feature>
<evidence type="ECO:0000256" key="1">
    <source>
        <dbReference type="SAM" id="MobiDB-lite"/>
    </source>
</evidence>
<dbReference type="EMBL" id="AP025730">
    <property type="protein sequence ID" value="BDI03820.1"/>
    <property type="molecule type" value="Genomic_DNA"/>
</dbReference>
<accession>A0ABN6PJF5</accession>
<feature type="compositionally biased region" description="Pro residues" evidence="1">
    <location>
        <begin position="39"/>
        <end position="49"/>
    </location>
</feature>
<name>A0ABN6PJF5_9BURK</name>
<evidence type="ECO:0008006" key="4">
    <source>
        <dbReference type="Google" id="ProtNLM"/>
    </source>
</evidence>
<dbReference type="Gene3D" id="3.40.630.30">
    <property type="match status" value="1"/>
</dbReference>
<proteinExistence type="predicted"/>
<keyword evidence="3" id="KW-1185">Reference proteome</keyword>
<evidence type="ECO:0000313" key="3">
    <source>
        <dbReference type="Proteomes" id="UP001057498"/>
    </source>
</evidence>
<gene>
    <name evidence="2" type="ORF">CATMQ487_07900</name>
</gene>